<dbReference type="AlphaFoldDB" id="A0A4Q9NQM2"/>
<protein>
    <submittedName>
        <fullName evidence="1">Alcohol acetyltransferase</fullName>
    </submittedName>
</protein>
<dbReference type="GO" id="GO:0008080">
    <property type="term" value="F:N-acetyltransferase activity"/>
    <property type="evidence" value="ECO:0007669"/>
    <property type="project" value="TreeGrafter"/>
</dbReference>
<reference evidence="1 2" key="1">
    <citation type="submission" date="2019-01" db="EMBL/GenBank/DDBJ databases">
        <title>Draft genome sequences of three monokaryotic isolates of the white-rot basidiomycete fungus Dichomitus squalens.</title>
        <authorList>
            <consortium name="DOE Joint Genome Institute"/>
            <person name="Lopez S.C."/>
            <person name="Andreopoulos B."/>
            <person name="Pangilinan J."/>
            <person name="Lipzen A."/>
            <person name="Riley R."/>
            <person name="Ahrendt S."/>
            <person name="Ng V."/>
            <person name="Barry K."/>
            <person name="Daum C."/>
            <person name="Grigoriev I.V."/>
            <person name="Hilden K.S."/>
            <person name="Makela M.R."/>
            <person name="de Vries R.P."/>
        </authorList>
    </citation>
    <scope>NUCLEOTIDE SEQUENCE [LARGE SCALE GENOMIC DNA]</scope>
    <source>
        <strain evidence="1 2">CBS 464.89</strain>
    </source>
</reference>
<name>A0A4Q9NQM2_9APHY</name>
<gene>
    <name evidence="1" type="ORF">BD310DRAFT_956655</name>
</gene>
<dbReference type="InterPro" id="IPR052058">
    <property type="entry name" value="Alcohol_O-acetyltransferase"/>
</dbReference>
<dbReference type="Proteomes" id="UP000292082">
    <property type="component" value="Unassembled WGS sequence"/>
</dbReference>
<accession>A0A4Q9NQM2</accession>
<dbReference type="Pfam" id="PF07247">
    <property type="entry name" value="AATase"/>
    <property type="match status" value="1"/>
</dbReference>
<sequence length="478" mass="52482">MRNAGPIEQYFNVYTRTGLCSWVMLAARYESYAGAPLCLTDKPTLFAALEKVVRCHAALHARLPPLSESPRWTHISSVELNEVVHFIEEDHSDLQEIIEDCFDHDMDISEDKPRWRLLVLRDGTLVFLWDHSIGDGQSGLAFHRALLDALNSEPELPASHSGVITPLPSNLALPTSLEDAAGRRMSVPIAMLVRILAEEYLPFLFVRKNAAAWTGNPVPLTPSLRTRVRILHYSPSDTNILLRASRAHQATLTGTLHTLAIVVLSRLIRAPHDGEERKFKAVATFIPISMRRHTGTHATEICVQVTHYEGHQPMLLPDTGDFPWDVAAEFTGTLQRAIVCAGPVTGMLKYLFGRYEEYLEGHLGKKRGSGLELSNLGPFPGSPSSGTTDLEKSEDGAGDFTEVLAARWKIKEMTFAQAEVLGSALKLNVVGSPEGGLGMTVSWGTSAVDKELAEAFVVGLHDGLRALIIAASDLETRD</sequence>
<keyword evidence="2" id="KW-1185">Reference proteome</keyword>
<dbReference type="PANTHER" id="PTHR28037">
    <property type="entry name" value="ALCOHOL O-ACETYLTRANSFERASE 1-RELATED"/>
    <property type="match status" value="1"/>
</dbReference>
<dbReference type="InterPro" id="IPR023213">
    <property type="entry name" value="CAT-like_dom_sf"/>
</dbReference>
<proteinExistence type="predicted"/>
<keyword evidence="1" id="KW-0808">Transferase</keyword>
<evidence type="ECO:0000313" key="1">
    <source>
        <dbReference type="EMBL" id="TBU61786.1"/>
    </source>
</evidence>
<dbReference type="SUPFAM" id="SSF52777">
    <property type="entry name" value="CoA-dependent acyltransferases"/>
    <property type="match status" value="1"/>
</dbReference>
<dbReference type="InterPro" id="IPR010828">
    <property type="entry name" value="Atf2/Sli1-like"/>
</dbReference>
<organism evidence="1 2">
    <name type="scientific">Dichomitus squalens</name>
    <dbReference type="NCBI Taxonomy" id="114155"/>
    <lineage>
        <taxon>Eukaryota</taxon>
        <taxon>Fungi</taxon>
        <taxon>Dikarya</taxon>
        <taxon>Basidiomycota</taxon>
        <taxon>Agaricomycotina</taxon>
        <taxon>Agaricomycetes</taxon>
        <taxon>Polyporales</taxon>
        <taxon>Polyporaceae</taxon>
        <taxon>Dichomitus</taxon>
    </lineage>
</organism>
<dbReference type="Gene3D" id="3.30.559.10">
    <property type="entry name" value="Chloramphenicol acetyltransferase-like domain"/>
    <property type="match status" value="1"/>
</dbReference>
<evidence type="ECO:0000313" key="2">
    <source>
        <dbReference type="Proteomes" id="UP000292082"/>
    </source>
</evidence>
<dbReference type="PANTHER" id="PTHR28037:SF1">
    <property type="entry name" value="ALCOHOL O-ACETYLTRANSFERASE 1-RELATED"/>
    <property type="match status" value="1"/>
</dbReference>
<dbReference type="EMBL" id="ML145096">
    <property type="protein sequence ID" value="TBU61786.1"/>
    <property type="molecule type" value="Genomic_DNA"/>
</dbReference>